<accession>A0AAN8G3S2</accession>
<dbReference type="AlphaFoldDB" id="A0AAN8G3S2"/>
<keyword evidence="2" id="KW-1185">Reference proteome</keyword>
<dbReference type="EMBL" id="WIXE01004539">
    <property type="protein sequence ID" value="KAK5982945.1"/>
    <property type="molecule type" value="Genomic_DNA"/>
</dbReference>
<organism evidence="1 2">
    <name type="scientific">Trichostrongylus colubriformis</name>
    <name type="common">Black scour worm</name>
    <dbReference type="NCBI Taxonomy" id="6319"/>
    <lineage>
        <taxon>Eukaryota</taxon>
        <taxon>Metazoa</taxon>
        <taxon>Ecdysozoa</taxon>
        <taxon>Nematoda</taxon>
        <taxon>Chromadorea</taxon>
        <taxon>Rhabditida</taxon>
        <taxon>Rhabditina</taxon>
        <taxon>Rhabditomorpha</taxon>
        <taxon>Strongyloidea</taxon>
        <taxon>Trichostrongylidae</taxon>
        <taxon>Trichostrongylus</taxon>
    </lineage>
</organism>
<name>A0AAN8G3S2_TRICO</name>
<comment type="caution">
    <text evidence="1">The sequence shown here is derived from an EMBL/GenBank/DDBJ whole genome shotgun (WGS) entry which is preliminary data.</text>
</comment>
<gene>
    <name evidence="1" type="ORF">GCK32_017506</name>
</gene>
<dbReference type="Gene3D" id="3.40.50.410">
    <property type="entry name" value="von Willebrand factor, type A domain"/>
    <property type="match status" value="1"/>
</dbReference>
<evidence type="ECO:0008006" key="3">
    <source>
        <dbReference type="Google" id="ProtNLM"/>
    </source>
</evidence>
<protein>
    <recommendedName>
        <fullName evidence="3">VWFA domain-containing protein</fullName>
    </recommendedName>
</protein>
<evidence type="ECO:0000313" key="2">
    <source>
        <dbReference type="Proteomes" id="UP001331761"/>
    </source>
</evidence>
<proteinExistence type="predicted"/>
<dbReference type="InterPro" id="IPR036465">
    <property type="entry name" value="vWFA_dom_sf"/>
</dbReference>
<dbReference type="Proteomes" id="UP001331761">
    <property type="component" value="Unassembled WGS sequence"/>
</dbReference>
<sequence>MLHFMENVINSVDRVRTGAIILSNKPVVDPALGEHSRQFLKDWMHANRQWLDAWTKVAYSLHLAREALLKEQTTHKIVLLLTDADGDAGPPNCQPKKKVTGLGAIFGDITLKEFSVFGMKMKVPVPLFAPQEEGPCDKFEQHMMSFQQETEAKNVRDAGIRIIYVAVGISHTTFLQRRDKIRNMAGDDRNVIFAGGFNRLDKDILQRTVETVCNKIV</sequence>
<evidence type="ECO:0000313" key="1">
    <source>
        <dbReference type="EMBL" id="KAK5982945.1"/>
    </source>
</evidence>
<reference evidence="1 2" key="1">
    <citation type="submission" date="2019-10" db="EMBL/GenBank/DDBJ databases">
        <title>Assembly and Annotation for the nematode Trichostrongylus colubriformis.</title>
        <authorList>
            <person name="Martin J."/>
        </authorList>
    </citation>
    <scope>NUCLEOTIDE SEQUENCE [LARGE SCALE GENOMIC DNA]</scope>
    <source>
        <strain evidence="1">G859</strain>
        <tissue evidence="1">Whole worm</tissue>
    </source>
</reference>
<dbReference type="SUPFAM" id="SSF53300">
    <property type="entry name" value="vWA-like"/>
    <property type="match status" value="1"/>
</dbReference>